<dbReference type="VEuPathDB" id="FungiDB:VP01_3714g2"/>
<dbReference type="AlphaFoldDB" id="A0A0L6UU21"/>
<keyword evidence="2" id="KW-1185">Reference proteome</keyword>
<sequence length="154" mass="17102">PARMLPGSLLRGQVGNPRCIAVTVWEKKIRSYSRDARSRAFLVGLVPPTRWVVTCLSCANFWPIGKRQRIVLIKLILFDINFLGQNLCNAHHKVIGIMEADGRVARVDSSGKLLDQPNGYCVCHPTGLACPEPPMNNIFKEIVFCAVESTNKCP</sequence>
<comment type="caution">
    <text evidence="1">The sequence shown here is derived from an EMBL/GenBank/DDBJ whole genome shotgun (WGS) entry which is preliminary data.</text>
</comment>
<dbReference type="EMBL" id="LAVV01008740">
    <property type="protein sequence ID" value="KNZ52043.1"/>
    <property type="molecule type" value="Genomic_DNA"/>
</dbReference>
<feature type="non-terminal residue" evidence="1">
    <location>
        <position position="1"/>
    </location>
</feature>
<reference evidence="1 2" key="1">
    <citation type="submission" date="2015-08" db="EMBL/GenBank/DDBJ databases">
        <title>Next Generation Sequencing and Analysis of the Genome of Puccinia sorghi L Schw, the Causal Agent of Maize Common Rust.</title>
        <authorList>
            <person name="Rochi L."/>
            <person name="Burguener G."/>
            <person name="Darino M."/>
            <person name="Turjanski A."/>
            <person name="Kreff E."/>
            <person name="Dieguez M.J."/>
            <person name="Sacco F."/>
        </authorList>
    </citation>
    <scope>NUCLEOTIDE SEQUENCE [LARGE SCALE GENOMIC DNA]</scope>
    <source>
        <strain evidence="1 2">RO10H11247</strain>
    </source>
</reference>
<name>A0A0L6UU21_9BASI</name>
<gene>
    <name evidence="1" type="ORF">VP01_3714g2</name>
</gene>
<accession>A0A0L6UU21</accession>
<dbReference type="Proteomes" id="UP000037035">
    <property type="component" value="Unassembled WGS sequence"/>
</dbReference>
<evidence type="ECO:0000313" key="2">
    <source>
        <dbReference type="Proteomes" id="UP000037035"/>
    </source>
</evidence>
<organism evidence="1 2">
    <name type="scientific">Puccinia sorghi</name>
    <dbReference type="NCBI Taxonomy" id="27349"/>
    <lineage>
        <taxon>Eukaryota</taxon>
        <taxon>Fungi</taxon>
        <taxon>Dikarya</taxon>
        <taxon>Basidiomycota</taxon>
        <taxon>Pucciniomycotina</taxon>
        <taxon>Pucciniomycetes</taxon>
        <taxon>Pucciniales</taxon>
        <taxon>Pucciniaceae</taxon>
        <taxon>Puccinia</taxon>
    </lineage>
</organism>
<proteinExistence type="predicted"/>
<evidence type="ECO:0000313" key="1">
    <source>
        <dbReference type="EMBL" id="KNZ52043.1"/>
    </source>
</evidence>
<protein>
    <submittedName>
        <fullName evidence="1">Uncharacterized protein</fullName>
    </submittedName>
</protein>